<evidence type="ECO:0000259" key="2">
    <source>
        <dbReference type="PROSITE" id="PS50017"/>
    </source>
</evidence>
<dbReference type="PROSITE" id="PS50017">
    <property type="entry name" value="DEATH_DOMAIN"/>
    <property type="match status" value="1"/>
</dbReference>
<dbReference type="GO" id="GO:0051959">
    <property type="term" value="F:dynein light intermediate chain binding"/>
    <property type="evidence" value="ECO:0007669"/>
    <property type="project" value="InterPro"/>
</dbReference>
<dbReference type="eggNOG" id="KOG3595">
    <property type="taxonomic scope" value="Eukaryota"/>
</dbReference>
<dbReference type="GO" id="GO:0007165">
    <property type="term" value="P:signal transduction"/>
    <property type="evidence" value="ECO:0007669"/>
    <property type="project" value="InterPro"/>
</dbReference>
<dbReference type="InParanoid" id="Q4DKP5"/>
<keyword evidence="4" id="KW-1185">Reference proteome</keyword>
<dbReference type="PANTHER" id="PTHR46532">
    <property type="entry name" value="MALE FERTILITY FACTOR KL5"/>
    <property type="match status" value="1"/>
</dbReference>
<dbReference type="Proteomes" id="UP000002296">
    <property type="component" value="Unassembled WGS sequence"/>
</dbReference>
<proteinExistence type="inferred from homology"/>
<dbReference type="PaxDb" id="353153-Q4DKP5"/>
<evidence type="ECO:0000313" key="3">
    <source>
        <dbReference type="EMBL" id="EAN93117.1"/>
    </source>
</evidence>
<dbReference type="STRING" id="353153.Q4DKP5"/>
<organism evidence="3 4">
    <name type="scientific">Trypanosoma cruzi (strain CL Brener)</name>
    <dbReference type="NCBI Taxonomy" id="353153"/>
    <lineage>
        <taxon>Eukaryota</taxon>
        <taxon>Discoba</taxon>
        <taxon>Euglenozoa</taxon>
        <taxon>Kinetoplastea</taxon>
        <taxon>Metakinetoplastina</taxon>
        <taxon>Trypanosomatida</taxon>
        <taxon>Trypanosomatidae</taxon>
        <taxon>Trypanosoma</taxon>
        <taxon>Schizotrypanum</taxon>
    </lineage>
</organism>
<comment type="similarity">
    <text evidence="1">Belongs to the dynein heavy chain family.</text>
</comment>
<dbReference type="AlphaFoldDB" id="Q4DKP5"/>
<dbReference type="OMA" id="ISSSIMW"/>
<dbReference type="GO" id="GO:0045505">
    <property type="term" value="F:dynein intermediate chain binding"/>
    <property type="evidence" value="ECO:0007669"/>
    <property type="project" value="InterPro"/>
</dbReference>
<dbReference type="InterPro" id="IPR000488">
    <property type="entry name" value="Death_dom"/>
</dbReference>
<dbReference type="InterPro" id="IPR026983">
    <property type="entry name" value="DHC"/>
</dbReference>
<dbReference type="InterPro" id="IPR013594">
    <property type="entry name" value="Dynein_heavy_tail"/>
</dbReference>
<dbReference type="SMR" id="Q4DKP5"/>
<dbReference type="GO" id="GO:0007018">
    <property type="term" value="P:microtubule-based movement"/>
    <property type="evidence" value="ECO:0007669"/>
    <property type="project" value="InterPro"/>
</dbReference>
<dbReference type="PANTHER" id="PTHR46532:SF4">
    <property type="entry name" value="AAA+ ATPASE DOMAIN-CONTAINING PROTEIN"/>
    <property type="match status" value="1"/>
</dbReference>
<dbReference type="GO" id="GO:0005858">
    <property type="term" value="C:axonemal dynein complex"/>
    <property type="evidence" value="ECO:0007669"/>
    <property type="project" value="TreeGrafter"/>
</dbReference>
<dbReference type="GeneID" id="3546584"/>
<feature type="non-terminal residue" evidence="3">
    <location>
        <position position="590"/>
    </location>
</feature>
<comment type="caution">
    <text evidence="3">The sequence shown here is derived from an EMBL/GenBank/DDBJ whole genome shotgun (WGS) entry which is preliminary data.</text>
</comment>
<gene>
    <name evidence="3" type="ORF">Tc00.1047053511867.209</name>
</gene>
<reference evidence="3 4" key="1">
    <citation type="journal article" date="2005" name="Science">
        <title>The genome sequence of Trypanosoma cruzi, etiologic agent of Chagas disease.</title>
        <authorList>
            <person name="El-Sayed N.M."/>
            <person name="Myler P.J."/>
            <person name="Bartholomeu D.C."/>
            <person name="Nilsson D."/>
            <person name="Aggarwal G."/>
            <person name="Tran A.N."/>
            <person name="Ghedin E."/>
            <person name="Worthey E.A."/>
            <person name="Delcher A.L."/>
            <person name="Blandin G."/>
            <person name="Westenberger S.J."/>
            <person name="Caler E."/>
            <person name="Cerqueira G.C."/>
            <person name="Branche C."/>
            <person name="Haas B."/>
            <person name="Anupama A."/>
            <person name="Arner E."/>
            <person name="Aslund L."/>
            <person name="Attipoe P."/>
            <person name="Bontempi E."/>
            <person name="Bringaud F."/>
            <person name="Burton P."/>
            <person name="Cadag E."/>
            <person name="Campbell D.A."/>
            <person name="Carrington M."/>
            <person name="Crabtree J."/>
            <person name="Darban H."/>
            <person name="da Silveira J.F."/>
            <person name="de Jong P."/>
            <person name="Edwards K."/>
            <person name="Englund P.T."/>
            <person name="Fazelina G."/>
            <person name="Feldblyum T."/>
            <person name="Ferella M."/>
            <person name="Frasch A.C."/>
            <person name="Gull K."/>
            <person name="Horn D."/>
            <person name="Hou L."/>
            <person name="Huang Y."/>
            <person name="Kindlund E."/>
            <person name="Klingbeil M."/>
            <person name="Kluge S."/>
            <person name="Koo H."/>
            <person name="Lacerda D."/>
            <person name="Levin M.J."/>
            <person name="Lorenzi H."/>
            <person name="Louie T."/>
            <person name="Machado C.R."/>
            <person name="McCulloch R."/>
            <person name="McKenna A."/>
            <person name="Mizuno Y."/>
            <person name="Mottram J.C."/>
            <person name="Nelson S."/>
            <person name="Ochaya S."/>
            <person name="Osoegawa K."/>
            <person name="Pai G."/>
            <person name="Parsons M."/>
            <person name="Pentony M."/>
            <person name="Pettersson U."/>
            <person name="Pop M."/>
            <person name="Ramirez J.L."/>
            <person name="Rinta J."/>
            <person name="Robertson L."/>
            <person name="Salzberg S.L."/>
            <person name="Sanchez D.O."/>
            <person name="Seyler A."/>
            <person name="Sharma R."/>
            <person name="Shetty J."/>
            <person name="Simpson A.J."/>
            <person name="Sisk E."/>
            <person name="Tammi M.T."/>
            <person name="Tarleton R."/>
            <person name="Teixeira S."/>
            <person name="Van Aken S."/>
            <person name="Vogt C."/>
            <person name="Ward P.N."/>
            <person name="Wickstead B."/>
            <person name="Wortman J."/>
            <person name="White O."/>
            <person name="Fraser C.M."/>
            <person name="Stuart K.D."/>
            <person name="Andersson B."/>
        </authorList>
    </citation>
    <scope>NUCLEOTIDE SEQUENCE [LARGE SCALE GENOMIC DNA]</scope>
    <source>
        <strain evidence="3 4">CL Brener</strain>
    </source>
</reference>
<dbReference type="Pfam" id="PF08385">
    <property type="entry name" value="DHC_N1"/>
    <property type="match status" value="1"/>
</dbReference>
<feature type="domain" description="Death" evidence="2">
    <location>
        <begin position="261"/>
        <end position="329"/>
    </location>
</feature>
<name>Q4DKP5_TRYCC</name>
<accession>Q4DKP5</accession>
<dbReference type="RefSeq" id="XP_814968.1">
    <property type="nucleotide sequence ID" value="XM_809875.1"/>
</dbReference>
<evidence type="ECO:0000256" key="1">
    <source>
        <dbReference type="ARBA" id="ARBA00008887"/>
    </source>
</evidence>
<evidence type="ECO:0000313" key="4">
    <source>
        <dbReference type="Proteomes" id="UP000002296"/>
    </source>
</evidence>
<protein>
    <submittedName>
        <fullName evidence="3">Dynein heavy chain, putative</fullName>
    </submittedName>
</protein>
<sequence length="590" mass="68185">MEEHHQRVRSDTRHMYIFSRVKDFFACGDGEVADRLTQQLDKNFVDGSPNFMVVHDMLEGRGANTLIFTYQPDPNDSESTEDVLAVINPLKEKIPCLSKRCVYLLRPNNGKGISAKDPAQVVQEITMGSLDANILQSYENLLMEVYTPLFNKLGKWGKNSMAERNQFIVHLLRYADRVSELQQLQGESYVLDPVDAETWRLLQSGGVNKRGGINDPVLVHNLATTVEGWIKVVYDVVTRPPNYENELNDEKAGPKTEISLWKNRLAKLHLLEEQLETVESSRAVQYLREAKSPLLQRWTEVDLALTDALTEARENVKYLRSLDKYLDVLYSSDISQIINILPALIANIRMMYTIARYYSRRECMTALFFKVTNAIVLSCKAAINPSGVRSRIWESGQDPEMLKELLRQLQLSVDCNKAYNEEYKKAQELLARKDGKQFDFDELKFMGHFNLFTKRVDKLISVFSTVDQFMKLKTYHIEQMEGLIPRFEEYLGHLRGKTTDILDIHDNNKFDVEFKIFEHRIAELETSMQVAINSSFENITSTDNALQLLAKYQHILKNEAFAADLESKYLVIFHSYGMELENDQKTYERY</sequence>
<dbReference type="EMBL" id="AAHK01000375">
    <property type="protein sequence ID" value="EAN93117.1"/>
    <property type="molecule type" value="Genomic_DNA"/>
</dbReference>
<dbReference type="KEGG" id="tcr:511867.209"/>